<comment type="caution">
    <text evidence="1">The sequence shown here is derived from an EMBL/GenBank/DDBJ whole genome shotgun (WGS) entry which is preliminary data.</text>
</comment>
<evidence type="ECO:0000313" key="1">
    <source>
        <dbReference type="EMBL" id="MBW4562731.1"/>
    </source>
</evidence>
<dbReference type="Proteomes" id="UP000715781">
    <property type="component" value="Unassembled WGS sequence"/>
</dbReference>
<name>A0A951Q0U7_9NOST</name>
<reference evidence="1" key="1">
    <citation type="submission" date="2021-05" db="EMBL/GenBank/DDBJ databases">
        <authorList>
            <person name="Pietrasiak N."/>
            <person name="Ward R."/>
            <person name="Stajich J.E."/>
            <person name="Kurbessoian T."/>
        </authorList>
    </citation>
    <scope>NUCLEOTIDE SEQUENCE</scope>
    <source>
        <strain evidence="1">JT2-VF2</strain>
    </source>
</reference>
<proteinExistence type="predicted"/>
<dbReference type="EMBL" id="JAHHHN010000009">
    <property type="protein sequence ID" value="MBW4562731.1"/>
    <property type="molecule type" value="Genomic_DNA"/>
</dbReference>
<sequence>MTQKIESYTEFEARLDKMIQAGKLEPKYKSLILEIAELGDKAYANGLILGLGWGEDAKNLSH</sequence>
<organism evidence="1 2">
    <name type="scientific">Mojavia pulchra JT2-VF2</name>
    <dbReference type="NCBI Taxonomy" id="287848"/>
    <lineage>
        <taxon>Bacteria</taxon>
        <taxon>Bacillati</taxon>
        <taxon>Cyanobacteriota</taxon>
        <taxon>Cyanophyceae</taxon>
        <taxon>Nostocales</taxon>
        <taxon>Nostocaceae</taxon>
    </lineage>
</organism>
<gene>
    <name evidence="1" type="ORF">KME32_16600</name>
</gene>
<protein>
    <submittedName>
        <fullName evidence="1">Uncharacterized protein</fullName>
    </submittedName>
</protein>
<dbReference type="AlphaFoldDB" id="A0A951Q0U7"/>
<evidence type="ECO:0000313" key="2">
    <source>
        <dbReference type="Proteomes" id="UP000715781"/>
    </source>
</evidence>
<accession>A0A951Q0U7</accession>
<reference evidence="1" key="2">
    <citation type="journal article" date="2022" name="Microbiol. Resour. Announc.">
        <title>Metagenome Sequencing to Explore Phylogenomics of Terrestrial Cyanobacteria.</title>
        <authorList>
            <person name="Ward R.D."/>
            <person name="Stajich J.E."/>
            <person name="Johansen J.R."/>
            <person name="Huntemann M."/>
            <person name="Clum A."/>
            <person name="Foster B."/>
            <person name="Foster B."/>
            <person name="Roux S."/>
            <person name="Palaniappan K."/>
            <person name="Varghese N."/>
            <person name="Mukherjee S."/>
            <person name="Reddy T.B.K."/>
            <person name="Daum C."/>
            <person name="Copeland A."/>
            <person name="Chen I.A."/>
            <person name="Ivanova N.N."/>
            <person name="Kyrpides N.C."/>
            <person name="Shapiro N."/>
            <person name="Eloe-Fadrosh E.A."/>
            <person name="Pietrasiak N."/>
        </authorList>
    </citation>
    <scope>NUCLEOTIDE SEQUENCE</scope>
    <source>
        <strain evidence="1">JT2-VF2</strain>
    </source>
</reference>